<feature type="transmembrane region" description="Helical" evidence="6">
    <location>
        <begin position="366"/>
        <end position="384"/>
    </location>
</feature>
<keyword evidence="8" id="KW-1185">Reference proteome</keyword>
<accession>K0KZZ2</accession>
<evidence type="ECO:0000313" key="7">
    <source>
        <dbReference type="EMBL" id="CCH46924.1"/>
    </source>
</evidence>
<dbReference type="EMBL" id="CAIF01000287">
    <property type="protein sequence ID" value="CCH46924.1"/>
    <property type="molecule type" value="Genomic_DNA"/>
</dbReference>
<evidence type="ECO:0000256" key="5">
    <source>
        <dbReference type="SAM" id="MobiDB-lite"/>
    </source>
</evidence>
<feature type="transmembrane region" description="Helical" evidence="6">
    <location>
        <begin position="557"/>
        <end position="577"/>
    </location>
</feature>
<evidence type="ECO:0000313" key="8">
    <source>
        <dbReference type="Proteomes" id="UP000009328"/>
    </source>
</evidence>
<dbReference type="PANTHER" id="PTHR30249:SF0">
    <property type="entry name" value="PLASTIDAL GLYCOLATE_GLYCERATE TRANSLOCATOR 1, CHLOROPLASTIC"/>
    <property type="match status" value="1"/>
</dbReference>
<evidence type="ECO:0000256" key="6">
    <source>
        <dbReference type="SAM" id="Phobius"/>
    </source>
</evidence>
<feature type="region of interest" description="Disordered" evidence="5">
    <location>
        <begin position="164"/>
        <end position="219"/>
    </location>
</feature>
<feature type="transmembrane region" description="Helical" evidence="6">
    <location>
        <begin position="101"/>
        <end position="121"/>
    </location>
</feature>
<keyword evidence="2 6" id="KW-0812">Transmembrane</keyword>
<evidence type="ECO:0000256" key="4">
    <source>
        <dbReference type="ARBA" id="ARBA00023136"/>
    </source>
</evidence>
<evidence type="ECO:0000256" key="1">
    <source>
        <dbReference type="ARBA" id="ARBA00004141"/>
    </source>
</evidence>
<name>K0KZZ2_WICCF</name>
<gene>
    <name evidence="7" type="ORF">BN7_6530</name>
</gene>
<dbReference type="GO" id="GO:0016020">
    <property type="term" value="C:membrane"/>
    <property type="evidence" value="ECO:0007669"/>
    <property type="project" value="UniProtKB-SubCell"/>
</dbReference>
<proteinExistence type="predicted"/>
<feature type="transmembrane region" description="Helical" evidence="6">
    <location>
        <begin position="589"/>
        <end position="609"/>
    </location>
</feature>
<feature type="transmembrane region" description="Helical" evidence="6">
    <location>
        <begin position="415"/>
        <end position="436"/>
    </location>
</feature>
<dbReference type="Pfam" id="PF04172">
    <property type="entry name" value="LrgB"/>
    <property type="match status" value="1"/>
</dbReference>
<feature type="transmembrane region" description="Helical" evidence="6">
    <location>
        <begin position="615"/>
        <end position="640"/>
    </location>
</feature>
<dbReference type="eggNOG" id="ENOG502QQ63">
    <property type="taxonomic scope" value="Eukaryota"/>
</dbReference>
<comment type="subcellular location">
    <subcellularLocation>
        <location evidence="1">Membrane</location>
        <topology evidence="1">Multi-pass membrane protein</topology>
    </subcellularLocation>
</comment>
<dbReference type="InParanoid" id="K0KZZ2"/>
<dbReference type="PANTHER" id="PTHR30249">
    <property type="entry name" value="PUTATIVE SEROTONIN TRANSPORTER"/>
    <property type="match status" value="1"/>
</dbReference>
<organism evidence="7 8">
    <name type="scientific">Wickerhamomyces ciferrii (strain ATCC 14091 / BCRC 22168 / CBS 111 / JCM 3599 / NBRC 0793 / NRRL Y-1031 F-60-10)</name>
    <name type="common">Yeast</name>
    <name type="synonym">Pichia ciferrii</name>
    <dbReference type="NCBI Taxonomy" id="1206466"/>
    <lineage>
        <taxon>Eukaryota</taxon>
        <taxon>Fungi</taxon>
        <taxon>Dikarya</taxon>
        <taxon>Ascomycota</taxon>
        <taxon>Saccharomycotina</taxon>
        <taxon>Saccharomycetes</taxon>
        <taxon>Phaffomycetales</taxon>
        <taxon>Wickerhamomycetaceae</taxon>
        <taxon>Wickerhamomyces</taxon>
    </lineage>
</organism>
<feature type="transmembrane region" description="Helical" evidence="6">
    <location>
        <begin position="30"/>
        <end position="48"/>
    </location>
</feature>
<feature type="transmembrane region" description="Helical" evidence="6">
    <location>
        <begin position="60"/>
        <end position="80"/>
    </location>
</feature>
<keyword evidence="4 6" id="KW-0472">Membrane</keyword>
<evidence type="ECO:0000256" key="3">
    <source>
        <dbReference type="ARBA" id="ARBA00022989"/>
    </source>
</evidence>
<dbReference type="HOGENOM" id="CLU_024337_0_0_1"/>
<sequence length="652" mass="73227">MSRLRTVIGDVYHGVKLGLKLSQKHILDSYLKVPFGILVILGILYGVNEVIILTTINFPSSVACMLLLYIFLISSQKILGDRKTKKIVKFIEIPGGFSLRWINIFFTPAFITLPLSSWISAKEALTIAAVFLFGYFTATVIIAYFTIGLQKILKTTRRSNVERAEELHLMEDDEDDHKESERQLNPSNANSTAILGSSTSPPPNDDRNSSNNSSIRGSIDSINSLNSIEMVDRMKSPLNANPELIVQDIPRGDENSIEEQYRKSLNLSKQASRLSHITTNNNNNNVSDDVDSDEVIKVELQTNKDKHTLEFPSLPSPVAQLKRPNNPGILASFKNRKLFCQRSILEQSNILETDKKLIIAQFLNKNFDFFILGILFIVSLPIYFIKNYPMFLHLSIAVATFIFMLQVPPPKFKKFLHPVLCSVGLSWFWFYIFSLIKNENFLDTLKLYKTSRNYLKLFNHKENNQWPGAGDVFSTLMDVSIVSLSIPMYTYRNDLKRHFWALLPPIFLMSFGCFFIYPPLCYKLGISSERSLGFAGRSITLALGTPFVQALDGSVPLMAVCTVVSGIVGALTGQFIFGKKVLRIREDDYVTRGITLGINCGAIATAQLLTIDPRAAAMSSLTFVLFGTMMVIMASITPLAKLVQNWVELKTS</sequence>
<comment type="caution">
    <text evidence="7">The sequence shown here is derived from an EMBL/GenBank/DDBJ whole genome shotgun (WGS) entry which is preliminary data.</text>
</comment>
<dbReference type="Proteomes" id="UP000009328">
    <property type="component" value="Unassembled WGS sequence"/>
</dbReference>
<evidence type="ECO:0000256" key="2">
    <source>
        <dbReference type="ARBA" id="ARBA00022692"/>
    </source>
</evidence>
<feature type="compositionally biased region" description="Low complexity" evidence="5">
    <location>
        <begin position="209"/>
        <end position="219"/>
    </location>
</feature>
<protein>
    <submittedName>
        <fullName evidence="7">Holin-like protein cidB</fullName>
    </submittedName>
</protein>
<dbReference type="AlphaFoldDB" id="K0KZZ2"/>
<keyword evidence="3 6" id="KW-1133">Transmembrane helix</keyword>
<dbReference type="InterPro" id="IPR007300">
    <property type="entry name" value="CidB/LrgB"/>
</dbReference>
<reference evidence="7 8" key="1">
    <citation type="journal article" date="2012" name="Eukaryot. Cell">
        <title>Draft genome sequence of Wickerhamomyces ciferrii NRRL Y-1031 F-60-10.</title>
        <authorList>
            <person name="Schneider J."/>
            <person name="Andrea H."/>
            <person name="Blom J."/>
            <person name="Jaenicke S."/>
            <person name="Ruckert C."/>
            <person name="Schorsch C."/>
            <person name="Szczepanowski R."/>
            <person name="Farwick M."/>
            <person name="Goesmann A."/>
            <person name="Puhler A."/>
            <person name="Schaffer S."/>
            <person name="Tauch A."/>
            <person name="Kohler T."/>
            <person name="Brinkrolf K."/>
        </authorList>
    </citation>
    <scope>NUCLEOTIDE SEQUENCE [LARGE SCALE GENOMIC DNA]</scope>
    <source>
        <strain evidence="8">ATCC 14091 / BCRC 22168 / CBS 111 / JCM 3599 / NBRC 0793 / NRRL Y-1031 F-60-10</strain>
    </source>
</reference>
<feature type="compositionally biased region" description="Polar residues" evidence="5">
    <location>
        <begin position="183"/>
        <end position="196"/>
    </location>
</feature>
<feature type="transmembrane region" description="Helical" evidence="6">
    <location>
        <begin position="127"/>
        <end position="149"/>
    </location>
</feature>
<feature type="transmembrane region" description="Helical" evidence="6">
    <location>
        <begin position="499"/>
        <end position="520"/>
    </location>
</feature>